<feature type="compositionally biased region" description="Low complexity" evidence="6">
    <location>
        <begin position="885"/>
        <end position="896"/>
    </location>
</feature>
<dbReference type="GeneID" id="66117818"/>
<feature type="compositionally biased region" description="Low complexity" evidence="6">
    <location>
        <begin position="105"/>
        <end position="116"/>
    </location>
</feature>
<dbReference type="PROSITE" id="PS50048">
    <property type="entry name" value="ZN2_CY6_FUNGAL_2"/>
    <property type="match status" value="1"/>
</dbReference>
<sequence>MEMKQENGPLDWSDGGEMVMNLKGRKVRRLACVECRQQKSRCDAYEKAPNACSRCERKNIPCDLNSDYKRTFKRARLAEVERENNELKRSLVMSNHPTYPPTSQQPPSSVSPPISSHQMLGSFNPNQLHPQQHQIQQQGIPPIPVSSIQVPFSAQGPIPINLNHHISLPNTPKNFNNTPQSFTDNNITPKPPQQQLHPSQQFSKTNTSNNNSNGHKTESPLNHFDARFSTASEGSLPNTPSIYRTVAENQLDDFNVNKIQIPESALQCEEKSLDSISLSPEMVRLLFLEFVDFYHPILPVVDVLRGPERIYRLCPALFWVIMLVALRRFEDMSHKALLLELSPIIKDILAEITISPITRYNPTEEDEPIINACSVFSVQAFLLYTFWPPITSSLSADTSWNTIGVALFQAIRIGLHSTSSNSVGNITPQQQDMRIEQAKTWVACNIVSQTIASSFGFPSFVLFDSPVINSCRPGNSIELNRSLRVMMDIANFEDQVGKVLNSNPIDPYGLVDPTERLPLIKLLLRQLDELEIKLSNFHVDGFRKFQLINARIRLLTYYTLDPSRIAEFELKRGLVKLYNACIALITHTQLYQTMNLKFVRYLPGVYILNLWQASCIIGKLINSPLKTIIDLGTGKQCYQTTIGLAAKASILKHDIAYRSSGIMRNMWQLFKTLDEKKLSTLSVSIRSRMSASVFFDCLYLLREQVGMIKLNSRTDDNQDSGENEDEAEEISGDDDEEAVVFEDGDGKGSVTTPSSTSSNKRGRSLSNTVNAESKARKIIRTIPLDPQPISVGMKRSSIFKVVNNPDSSAASALKYSRQDPNQLRATPNTSNLRLEGYTPSKIDGGKSGTSSPKPFAVSAVDSIDISNQPRHTVREGYGVSEGMGNNNNNNKNNKNNYSKPTNRIGVSFSDQSKSATPIPSLSQTPDPLKSIHDNYLSTKMEITGNSINTFSRAQGQSQTRTSEFPSTMFTLESPDQNSLELFDLDTNTDIVWKDIDSVMYDFGFHT</sequence>
<dbReference type="PANTHER" id="PTHR31845:SF21">
    <property type="entry name" value="REGULATORY PROTEIN LEU3"/>
    <property type="match status" value="1"/>
</dbReference>
<proteinExistence type="predicted"/>
<dbReference type="SMART" id="SM00066">
    <property type="entry name" value="GAL4"/>
    <property type="match status" value="1"/>
</dbReference>
<dbReference type="GO" id="GO:0000976">
    <property type="term" value="F:transcription cis-regulatory region binding"/>
    <property type="evidence" value="ECO:0007669"/>
    <property type="project" value="TreeGrafter"/>
</dbReference>
<dbReference type="PROSITE" id="PS00463">
    <property type="entry name" value="ZN2_CY6_FUNGAL_1"/>
    <property type="match status" value="1"/>
</dbReference>
<dbReference type="PANTHER" id="PTHR31845">
    <property type="entry name" value="FINGER DOMAIN PROTEIN, PUTATIVE-RELATED"/>
    <property type="match status" value="1"/>
</dbReference>
<feature type="region of interest" description="Disordered" evidence="6">
    <location>
        <begin position="93"/>
        <end position="137"/>
    </location>
</feature>
<dbReference type="CDD" id="cd12148">
    <property type="entry name" value="fungal_TF_MHR"/>
    <property type="match status" value="1"/>
</dbReference>
<feature type="compositionally biased region" description="Acidic residues" evidence="6">
    <location>
        <begin position="717"/>
        <end position="743"/>
    </location>
</feature>
<dbReference type="GO" id="GO:0008270">
    <property type="term" value="F:zinc ion binding"/>
    <property type="evidence" value="ECO:0007669"/>
    <property type="project" value="InterPro"/>
</dbReference>
<feature type="compositionally biased region" description="Polar residues" evidence="6">
    <location>
        <begin position="908"/>
        <end position="925"/>
    </location>
</feature>
<comment type="subcellular location">
    <subcellularLocation>
        <location evidence="1">Nucleus</location>
    </subcellularLocation>
</comment>
<dbReference type="GO" id="GO:0005634">
    <property type="term" value="C:nucleus"/>
    <property type="evidence" value="ECO:0007669"/>
    <property type="project" value="UniProtKB-SubCell"/>
</dbReference>
<name>A0A9P7VB73_9ASCO</name>
<dbReference type="InterPro" id="IPR001138">
    <property type="entry name" value="Zn2Cys6_DnaBD"/>
</dbReference>
<evidence type="ECO:0000313" key="8">
    <source>
        <dbReference type="EMBL" id="KAG7194764.1"/>
    </source>
</evidence>
<evidence type="ECO:0000256" key="3">
    <source>
        <dbReference type="ARBA" id="ARBA00023125"/>
    </source>
</evidence>
<evidence type="ECO:0000313" key="9">
    <source>
        <dbReference type="Proteomes" id="UP000790833"/>
    </source>
</evidence>
<dbReference type="OrthoDB" id="2341546at2759"/>
<dbReference type="Proteomes" id="UP000790833">
    <property type="component" value="Unassembled WGS sequence"/>
</dbReference>
<evidence type="ECO:0000256" key="2">
    <source>
        <dbReference type="ARBA" id="ARBA00023015"/>
    </source>
</evidence>
<organism evidence="8 9">
    <name type="scientific">Scheffersomyces spartinae</name>
    <dbReference type="NCBI Taxonomy" id="45513"/>
    <lineage>
        <taxon>Eukaryota</taxon>
        <taxon>Fungi</taxon>
        <taxon>Dikarya</taxon>
        <taxon>Ascomycota</taxon>
        <taxon>Saccharomycotina</taxon>
        <taxon>Pichiomycetes</taxon>
        <taxon>Debaryomycetaceae</taxon>
        <taxon>Scheffersomyces</taxon>
    </lineage>
</organism>
<protein>
    <recommendedName>
        <fullName evidence="7">Zn(2)-C6 fungal-type domain-containing protein</fullName>
    </recommendedName>
</protein>
<feature type="domain" description="Zn(2)-C6 fungal-type" evidence="7">
    <location>
        <begin position="31"/>
        <end position="64"/>
    </location>
</feature>
<dbReference type="InterPro" id="IPR036864">
    <property type="entry name" value="Zn2-C6_fun-type_DNA-bd_sf"/>
</dbReference>
<dbReference type="RefSeq" id="XP_043050311.1">
    <property type="nucleotide sequence ID" value="XM_043195114.1"/>
</dbReference>
<dbReference type="InterPro" id="IPR051089">
    <property type="entry name" value="prtT"/>
</dbReference>
<keyword evidence="9" id="KW-1185">Reference proteome</keyword>
<feature type="compositionally biased region" description="Polar residues" evidence="6">
    <location>
        <begin position="818"/>
        <end position="832"/>
    </location>
</feature>
<dbReference type="Pfam" id="PF00172">
    <property type="entry name" value="Zn_clus"/>
    <property type="match status" value="1"/>
</dbReference>
<reference evidence="8" key="1">
    <citation type="submission" date="2021-03" db="EMBL/GenBank/DDBJ databases">
        <authorList>
            <person name="Palmer J.M."/>
        </authorList>
    </citation>
    <scope>NUCLEOTIDE SEQUENCE</scope>
    <source>
        <strain evidence="8">ARV_011</strain>
    </source>
</reference>
<feature type="region of interest" description="Disordered" evidence="6">
    <location>
        <begin position="811"/>
        <end position="854"/>
    </location>
</feature>
<dbReference type="EMBL" id="JAHMUF010000006">
    <property type="protein sequence ID" value="KAG7194764.1"/>
    <property type="molecule type" value="Genomic_DNA"/>
</dbReference>
<feature type="compositionally biased region" description="Polar residues" evidence="6">
    <location>
        <begin position="749"/>
        <end position="771"/>
    </location>
</feature>
<accession>A0A9P7VB73</accession>
<feature type="compositionally biased region" description="Polar residues" evidence="6">
    <location>
        <begin position="169"/>
        <end position="204"/>
    </location>
</feature>
<feature type="region of interest" description="Disordered" evidence="6">
    <location>
        <begin position="869"/>
        <end position="928"/>
    </location>
</feature>
<keyword evidence="3" id="KW-0238">DNA-binding</keyword>
<comment type="caution">
    <text evidence="8">The sequence shown here is derived from an EMBL/GenBank/DDBJ whole genome shotgun (WGS) entry which is preliminary data.</text>
</comment>
<evidence type="ECO:0000259" key="7">
    <source>
        <dbReference type="PROSITE" id="PS50048"/>
    </source>
</evidence>
<evidence type="ECO:0000256" key="5">
    <source>
        <dbReference type="ARBA" id="ARBA00023242"/>
    </source>
</evidence>
<dbReference type="SUPFAM" id="SSF57701">
    <property type="entry name" value="Zn2/Cys6 DNA-binding domain"/>
    <property type="match status" value="1"/>
</dbReference>
<gene>
    <name evidence="8" type="ORF">KQ657_004444</name>
</gene>
<evidence type="ECO:0000256" key="6">
    <source>
        <dbReference type="SAM" id="MobiDB-lite"/>
    </source>
</evidence>
<keyword evidence="2" id="KW-0805">Transcription regulation</keyword>
<feature type="compositionally biased region" description="Low complexity" evidence="6">
    <location>
        <begin position="124"/>
        <end position="137"/>
    </location>
</feature>
<feature type="region of interest" description="Disordered" evidence="6">
    <location>
        <begin position="712"/>
        <end position="772"/>
    </location>
</feature>
<evidence type="ECO:0000256" key="4">
    <source>
        <dbReference type="ARBA" id="ARBA00023163"/>
    </source>
</evidence>
<dbReference type="GO" id="GO:0000981">
    <property type="term" value="F:DNA-binding transcription factor activity, RNA polymerase II-specific"/>
    <property type="evidence" value="ECO:0007669"/>
    <property type="project" value="InterPro"/>
</dbReference>
<keyword evidence="4" id="KW-0804">Transcription</keyword>
<dbReference type="CDD" id="cd00067">
    <property type="entry name" value="GAL4"/>
    <property type="match status" value="1"/>
</dbReference>
<evidence type="ECO:0000256" key="1">
    <source>
        <dbReference type="ARBA" id="ARBA00004123"/>
    </source>
</evidence>
<feature type="region of interest" description="Disordered" evidence="6">
    <location>
        <begin position="169"/>
        <end position="221"/>
    </location>
</feature>
<dbReference type="AlphaFoldDB" id="A0A9P7VB73"/>
<dbReference type="Gene3D" id="4.10.240.10">
    <property type="entry name" value="Zn(2)-C6 fungal-type DNA-binding domain"/>
    <property type="match status" value="1"/>
</dbReference>
<keyword evidence="5" id="KW-0539">Nucleus</keyword>